<evidence type="ECO:0000256" key="1">
    <source>
        <dbReference type="SAM" id="Phobius"/>
    </source>
</evidence>
<dbReference type="SUPFAM" id="SSF55961">
    <property type="entry name" value="Bet v1-like"/>
    <property type="match status" value="1"/>
</dbReference>
<keyword evidence="1" id="KW-0472">Membrane</keyword>
<evidence type="ECO:0000313" key="3">
    <source>
        <dbReference type="Proteomes" id="UP000640786"/>
    </source>
</evidence>
<keyword evidence="1" id="KW-0812">Transmembrane</keyword>
<keyword evidence="1" id="KW-1133">Transmembrane helix</keyword>
<feature type="transmembrane region" description="Helical" evidence="1">
    <location>
        <begin position="172"/>
        <end position="193"/>
    </location>
</feature>
<reference evidence="2 3" key="1">
    <citation type="submission" date="2020-08" db="EMBL/GenBank/DDBJ databases">
        <title>A Genomic Blueprint of the Chicken Gut Microbiome.</title>
        <authorList>
            <person name="Gilroy R."/>
            <person name="Ravi A."/>
            <person name="Getino M."/>
            <person name="Pursley I."/>
            <person name="Horton D.L."/>
            <person name="Alikhan N.-F."/>
            <person name="Baker D."/>
            <person name="Gharbi K."/>
            <person name="Hall N."/>
            <person name="Watson M."/>
            <person name="Adriaenssens E.M."/>
            <person name="Foster-Nyarko E."/>
            <person name="Jarju S."/>
            <person name="Secka A."/>
            <person name="Antonio M."/>
            <person name="Oren A."/>
            <person name="Chaudhuri R."/>
            <person name="La Ragione R.M."/>
            <person name="Hildebrand F."/>
            <person name="Pallen M.J."/>
        </authorList>
    </citation>
    <scope>NUCLEOTIDE SEQUENCE [LARGE SCALE GENOMIC DNA]</scope>
    <source>
        <strain evidence="2 3">Sa2BUA9</strain>
    </source>
</reference>
<dbReference type="EMBL" id="JACSQO010000009">
    <property type="protein sequence ID" value="MBD7945628.1"/>
    <property type="molecule type" value="Genomic_DNA"/>
</dbReference>
<organism evidence="2 3">
    <name type="scientific">Psychrobacillus faecigallinarum</name>
    <dbReference type="NCBI Taxonomy" id="2762235"/>
    <lineage>
        <taxon>Bacteria</taxon>
        <taxon>Bacillati</taxon>
        <taxon>Bacillota</taxon>
        <taxon>Bacilli</taxon>
        <taxon>Bacillales</taxon>
        <taxon>Bacillaceae</taxon>
        <taxon>Psychrobacillus</taxon>
    </lineage>
</organism>
<gene>
    <name evidence="2" type="ORF">H9650_16065</name>
</gene>
<accession>A0ABR8RCY8</accession>
<feature type="transmembrane region" description="Helical" evidence="1">
    <location>
        <begin position="270"/>
        <end position="290"/>
    </location>
</feature>
<sequence>MKNKPIYVETTIYTDMDRLWETSQDPSLHEQWDLRFSSITYLPKEDDEPQLFEYKTNIGFGLAVAGWGKSVGTFHANDYSRTSSLHFGTDQWISPISEGKGYWKYIPEKQGITFLTQYDYDVRFGGLGKVIDRLLFRPMMGWATALSFDVLKRWLEKGDAPSGQFIRFFSHWIITILFFFVWVYHGLIPKLILMHPEEVSMTQGLLPFTFNEAQNIVATAGVIEIVFGLLWLLYKNKRRLLKIQLIIFPLLTLTTIIGDATVFGDPFNPLTFNLSLFALTIIGLFVSNDIPTAKNCKRSR</sequence>
<dbReference type="Pfam" id="PF13781">
    <property type="entry name" value="DoxX_3"/>
    <property type="match status" value="1"/>
</dbReference>
<proteinExistence type="predicted"/>
<comment type="caution">
    <text evidence="2">The sequence shown here is derived from an EMBL/GenBank/DDBJ whole genome shotgun (WGS) entry which is preliminary data.</text>
</comment>
<protein>
    <submittedName>
        <fullName evidence="2">DoxX-like family protein</fullName>
    </submittedName>
</protein>
<dbReference type="InterPro" id="IPR025695">
    <property type="entry name" value="DoxX-like"/>
</dbReference>
<name>A0ABR8RCY8_9BACI</name>
<keyword evidence="3" id="KW-1185">Reference proteome</keyword>
<dbReference type="RefSeq" id="WP_144539023.1">
    <property type="nucleotide sequence ID" value="NZ_JACSQO010000009.1"/>
</dbReference>
<dbReference type="Proteomes" id="UP000640786">
    <property type="component" value="Unassembled WGS sequence"/>
</dbReference>
<evidence type="ECO:0000313" key="2">
    <source>
        <dbReference type="EMBL" id="MBD7945628.1"/>
    </source>
</evidence>
<feature type="transmembrane region" description="Helical" evidence="1">
    <location>
        <begin position="245"/>
        <end position="264"/>
    </location>
</feature>
<feature type="transmembrane region" description="Helical" evidence="1">
    <location>
        <begin position="213"/>
        <end position="233"/>
    </location>
</feature>